<dbReference type="Proteomes" id="UP000286732">
    <property type="component" value="Unassembled WGS sequence"/>
</dbReference>
<dbReference type="InterPro" id="IPR038763">
    <property type="entry name" value="DHH_sf"/>
</dbReference>
<accession>A0A432G538</accession>
<proteinExistence type="predicted"/>
<organism evidence="1 2">
    <name type="scientific">SAR324 cluster bacterium</name>
    <dbReference type="NCBI Taxonomy" id="2024889"/>
    <lineage>
        <taxon>Bacteria</taxon>
        <taxon>Deltaproteobacteria</taxon>
        <taxon>SAR324 cluster</taxon>
    </lineage>
</organism>
<evidence type="ECO:0000313" key="2">
    <source>
        <dbReference type="Proteomes" id="UP000286732"/>
    </source>
</evidence>
<keyword evidence="1" id="KW-0808">Transferase</keyword>
<gene>
    <name evidence="1" type="ORF">DSY98_06780</name>
</gene>
<feature type="non-terminal residue" evidence="1">
    <location>
        <position position="199"/>
    </location>
</feature>
<comment type="caution">
    <text evidence="1">The sequence shown here is derived from an EMBL/GenBank/DDBJ whole genome shotgun (WGS) entry which is preliminary data.</text>
</comment>
<name>A0A432G538_9DELT</name>
<reference evidence="1 2" key="1">
    <citation type="submission" date="2018-06" db="EMBL/GenBank/DDBJ databases">
        <title>Combined omics and stable isotope probing to characterize newly discovered Mariana Back-Arc vent microbial communities.</title>
        <authorList>
            <person name="Trembath-Reichert E."/>
            <person name="Huber J.A."/>
        </authorList>
    </citation>
    <scope>NUCLEOTIDE SEQUENCE [LARGE SCALE GENOMIC DNA]</scope>
    <source>
        <strain evidence="1">MAG 63_2</strain>
    </source>
</reference>
<sequence>MPYIDVFNGDADGICALHQLRLHNPQKSSLVTGVKRDNLLLKRIIATRDSTLTVLDISSHANRDSLLQLLKQGNTVHYFDHHFAGEMPESPLFHPHIDTSPDVCSSILVDRFLSGKYRLWAIVASFGDNLHVYAYELAGSLKLDPKQTEELRELGELINYNAYGETIDDLHFSPEVLFKALQPFSDPFEFYHASGELNQ</sequence>
<dbReference type="GO" id="GO:0016740">
    <property type="term" value="F:transferase activity"/>
    <property type="evidence" value="ECO:0007669"/>
    <property type="project" value="UniProtKB-KW"/>
</dbReference>
<evidence type="ECO:0000313" key="1">
    <source>
        <dbReference type="EMBL" id="RTZ78814.1"/>
    </source>
</evidence>
<protein>
    <submittedName>
        <fullName evidence="1">Acetyltransferase</fullName>
    </submittedName>
</protein>
<dbReference type="AlphaFoldDB" id="A0A432G538"/>
<dbReference type="EMBL" id="QNZM01000264">
    <property type="protein sequence ID" value="RTZ78814.1"/>
    <property type="molecule type" value="Genomic_DNA"/>
</dbReference>
<dbReference type="SUPFAM" id="SSF64182">
    <property type="entry name" value="DHH phosphoesterases"/>
    <property type="match status" value="1"/>
</dbReference>